<keyword evidence="2" id="KW-0540">Nuclease</keyword>
<dbReference type="AlphaFoldDB" id="A0A447IE47"/>
<dbReference type="PANTHER" id="PTHR30636:SF3">
    <property type="entry name" value="UPF0701 PROTEIN YICC"/>
    <property type="match status" value="1"/>
</dbReference>
<protein>
    <recommendedName>
        <fullName evidence="10">YicC family protein</fullName>
    </recommendedName>
</protein>
<gene>
    <name evidence="8" type="ORF">DEVEQU_02889</name>
</gene>
<dbReference type="InterPro" id="IPR013527">
    <property type="entry name" value="YicC-like_N"/>
</dbReference>
<keyword evidence="4" id="KW-0378">Hydrolase</keyword>
<feature type="domain" description="Endoribonuclease YicC-like C-terminal" evidence="7">
    <location>
        <begin position="182"/>
        <end position="296"/>
    </location>
</feature>
<evidence type="ECO:0000256" key="1">
    <source>
        <dbReference type="ARBA" id="ARBA00001968"/>
    </source>
</evidence>
<sequence>MSSSIASMTGYARAERADGPQSVRLEIRSVNGRNLDMRLRLPPGFDALDIPLRQEVSRALSRGSVNLVVTVERNSVGGSVRVNPAALETVLAAMETLSARISPSTPPALENILALPGVLVLDQPTLSDDEDGIAALVMTCAAEAIEYLCAMRVEEGRATAMILNRVLDSIEALVSDAQDHPARAREHVEARLRAQLANLVADAGLPPDRLAQEALLLATKADIQEELDRLRAHITAARKLIADGGPVGRRLDFLAQEFNREANTLCAKANAVELTAIGLDLKAAIDQLREQVQNIE</sequence>
<dbReference type="InterPro" id="IPR013551">
    <property type="entry name" value="YicC-like_C"/>
</dbReference>
<evidence type="ECO:0000256" key="5">
    <source>
        <dbReference type="ARBA" id="ARBA00035648"/>
    </source>
</evidence>
<accession>A0A447IE47</accession>
<evidence type="ECO:0000313" key="9">
    <source>
        <dbReference type="Proteomes" id="UP000268844"/>
    </source>
</evidence>
<evidence type="ECO:0000256" key="3">
    <source>
        <dbReference type="ARBA" id="ARBA00022759"/>
    </source>
</evidence>
<proteinExistence type="inferred from homology"/>
<dbReference type="GO" id="GO:0016787">
    <property type="term" value="F:hydrolase activity"/>
    <property type="evidence" value="ECO:0007669"/>
    <property type="project" value="UniProtKB-KW"/>
</dbReference>
<dbReference type="InterPro" id="IPR005229">
    <property type="entry name" value="YicC/YloC-like"/>
</dbReference>
<keyword evidence="3" id="KW-0255">Endonuclease</keyword>
<evidence type="ECO:0000256" key="4">
    <source>
        <dbReference type="ARBA" id="ARBA00022801"/>
    </source>
</evidence>
<name>A0A447IE47_9HYPH</name>
<evidence type="ECO:0000259" key="7">
    <source>
        <dbReference type="Pfam" id="PF08340"/>
    </source>
</evidence>
<evidence type="ECO:0000256" key="2">
    <source>
        <dbReference type="ARBA" id="ARBA00022722"/>
    </source>
</evidence>
<dbReference type="GO" id="GO:0004521">
    <property type="term" value="F:RNA endonuclease activity"/>
    <property type="evidence" value="ECO:0007669"/>
    <property type="project" value="InterPro"/>
</dbReference>
<dbReference type="EMBL" id="UZWD01000035">
    <property type="protein sequence ID" value="VDS05746.1"/>
    <property type="molecule type" value="Genomic_DNA"/>
</dbReference>
<dbReference type="Pfam" id="PF08340">
    <property type="entry name" value="YicC-like_C"/>
    <property type="match status" value="1"/>
</dbReference>
<reference evidence="8 9" key="1">
    <citation type="submission" date="2018-12" db="EMBL/GenBank/DDBJ databases">
        <authorList>
            <person name="Criscuolo A."/>
        </authorList>
    </citation>
    <scope>NUCLEOTIDE SEQUENCE [LARGE SCALE GENOMIC DNA]</scope>
    <source>
        <strain evidence="8">ACIP1116281</strain>
    </source>
</reference>
<dbReference type="PANTHER" id="PTHR30636">
    <property type="entry name" value="UPF0701 PROTEIN YICC"/>
    <property type="match status" value="1"/>
</dbReference>
<organism evidence="8 9">
    <name type="scientific">Devosia equisanguinis</name>
    <dbReference type="NCBI Taxonomy" id="2490941"/>
    <lineage>
        <taxon>Bacteria</taxon>
        <taxon>Pseudomonadati</taxon>
        <taxon>Pseudomonadota</taxon>
        <taxon>Alphaproteobacteria</taxon>
        <taxon>Hyphomicrobiales</taxon>
        <taxon>Devosiaceae</taxon>
        <taxon>Devosia</taxon>
    </lineage>
</organism>
<feature type="domain" description="Endoribonuclease YicC-like N-terminal" evidence="6">
    <location>
        <begin position="5"/>
        <end position="159"/>
    </location>
</feature>
<dbReference type="NCBIfam" id="TIGR00255">
    <property type="entry name" value="YicC/YloC family endoribonuclease"/>
    <property type="match status" value="1"/>
</dbReference>
<evidence type="ECO:0000259" key="6">
    <source>
        <dbReference type="Pfam" id="PF03755"/>
    </source>
</evidence>
<evidence type="ECO:0000313" key="8">
    <source>
        <dbReference type="EMBL" id="VDS05746.1"/>
    </source>
</evidence>
<evidence type="ECO:0008006" key="10">
    <source>
        <dbReference type="Google" id="ProtNLM"/>
    </source>
</evidence>
<comment type="cofactor">
    <cofactor evidence="1">
        <name>a divalent metal cation</name>
        <dbReference type="ChEBI" id="CHEBI:60240"/>
    </cofactor>
</comment>
<comment type="similarity">
    <text evidence="5">Belongs to the YicC/YloC family.</text>
</comment>
<dbReference type="Proteomes" id="UP000268844">
    <property type="component" value="Unassembled WGS sequence"/>
</dbReference>
<dbReference type="RefSeq" id="WP_223214237.1">
    <property type="nucleotide sequence ID" value="NZ_JBHTMH010000001.1"/>
</dbReference>
<dbReference type="Pfam" id="PF03755">
    <property type="entry name" value="YicC-like_N"/>
    <property type="match status" value="1"/>
</dbReference>
<keyword evidence="9" id="KW-1185">Reference proteome</keyword>